<keyword evidence="2" id="KW-1185">Reference proteome</keyword>
<evidence type="ECO:0000313" key="2">
    <source>
        <dbReference type="Proteomes" id="UP000001844"/>
    </source>
</evidence>
<protein>
    <submittedName>
        <fullName evidence="1">Uncharacterized protein</fullName>
    </submittedName>
</protein>
<dbReference type="eggNOG" id="ENOG5033338">
    <property type="taxonomic scope" value="Bacteria"/>
</dbReference>
<sequence length="145" mass="16689">MQSLLFFADTFLPTYSRILLVVPIIGLLFGLSGCSSPPPEEEVGRRALERWQALIQGDFNRAYEYLSPGYRAVNSFELYRARIGKAVQWKEATLKNVSCADKACKVTVNIRYRYVGPRVESYEGESPVKEKWTQVEGEWWFLPKD</sequence>
<dbReference type="Proteomes" id="UP000001844">
    <property type="component" value="Chromosome"/>
</dbReference>
<accession>D5C282</accession>
<dbReference type="KEGG" id="nhl:Nhal_3647"/>
<gene>
    <name evidence="1" type="ordered locus">Nhal_3647</name>
</gene>
<evidence type="ECO:0000313" key="1">
    <source>
        <dbReference type="EMBL" id="ADE16670.1"/>
    </source>
</evidence>
<dbReference type="STRING" id="472759.Nhal_3647"/>
<dbReference type="HOGENOM" id="CLU_1766090_0_0_6"/>
<dbReference type="EMBL" id="CP001798">
    <property type="protein sequence ID" value="ADE16670.1"/>
    <property type="molecule type" value="Genomic_DNA"/>
</dbReference>
<dbReference type="AlphaFoldDB" id="D5C282"/>
<name>D5C282_NITHN</name>
<reference evidence="2" key="1">
    <citation type="submission" date="2010-04" db="EMBL/GenBank/DDBJ databases">
        <title>Complete genome sequence of Nitrosococcus halophilus Nc4, a salt-adapted, aerobic obligate ammonia-oxidizing sulfur purple bacterium.</title>
        <authorList>
            <consortium name="US DOE Joint Genome Institute"/>
            <person name="Campbell M.A."/>
            <person name="Malfatti S.A."/>
            <person name="Chain P.S.G."/>
            <person name="Heidelberg J.F."/>
            <person name="Ward B.B."/>
            <person name="Klotz M.G."/>
        </authorList>
    </citation>
    <scope>NUCLEOTIDE SEQUENCE [LARGE SCALE GENOMIC DNA]</scope>
    <source>
        <strain evidence="2">Nc4</strain>
    </source>
</reference>
<proteinExistence type="predicted"/>
<organism evidence="1 2">
    <name type="scientific">Nitrosococcus halophilus (strain Nc4)</name>
    <dbReference type="NCBI Taxonomy" id="472759"/>
    <lineage>
        <taxon>Bacteria</taxon>
        <taxon>Pseudomonadati</taxon>
        <taxon>Pseudomonadota</taxon>
        <taxon>Gammaproteobacteria</taxon>
        <taxon>Chromatiales</taxon>
        <taxon>Chromatiaceae</taxon>
        <taxon>Nitrosococcus</taxon>
    </lineage>
</organism>